<dbReference type="GO" id="GO:0009279">
    <property type="term" value="C:cell outer membrane"/>
    <property type="evidence" value="ECO:0007669"/>
    <property type="project" value="UniProtKB-SubCell"/>
</dbReference>
<dbReference type="EMBL" id="LIIK01000116">
    <property type="protein sequence ID" value="KQM08070.1"/>
    <property type="molecule type" value="Genomic_DNA"/>
</dbReference>
<gene>
    <name evidence="2" type="ORF">AL399_09365</name>
</gene>
<dbReference type="SUPFAM" id="SSF56935">
    <property type="entry name" value="Porins"/>
    <property type="match status" value="1"/>
</dbReference>
<dbReference type="STRING" id="1702214.AL399_09365"/>
<organism evidence="2 3">
    <name type="scientific">Candidatus [Bacteroides] periocalifornicus</name>
    <dbReference type="NCBI Taxonomy" id="1702214"/>
    <lineage>
        <taxon>Bacteria</taxon>
        <taxon>Pseudomonadati</taxon>
        <taxon>Bacteroidota</taxon>
    </lineage>
</organism>
<proteinExistence type="inferred from homology"/>
<feature type="non-terminal residue" evidence="2">
    <location>
        <position position="76"/>
    </location>
</feature>
<sequence length="76" mass="8582">ASATSVYGARALNGVIIITTKSGRREQPLRVTYATENTVRLKPRYADFDLLNSQETMALYQEMADKGYFSLRDALY</sequence>
<comment type="similarity">
    <text evidence="1">Belongs to the TonB-dependent receptor family.</text>
</comment>
<keyword evidence="1" id="KW-0998">Cell outer membrane</keyword>
<keyword evidence="1" id="KW-0472">Membrane</keyword>
<keyword evidence="1" id="KW-0813">Transport</keyword>
<name>A0A0Q4B6T1_9BACT</name>
<dbReference type="AlphaFoldDB" id="A0A0Q4B6T1"/>
<keyword evidence="1" id="KW-0812">Transmembrane</keyword>
<keyword evidence="3" id="KW-1185">Reference proteome</keyword>
<evidence type="ECO:0000256" key="1">
    <source>
        <dbReference type="PROSITE-ProRule" id="PRU01360"/>
    </source>
</evidence>
<evidence type="ECO:0000313" key="3">
    <source>
        <dbReference type="Proteomes" id="UP000054172"/>
    </source>
</evidence>
<comment type="subcellular location">
    <subcellularLocation>
        <location evidence="1">Cell outer membrane</location>
        <topology evidence="1">Multi-pass membrane protein</topology>
    </subcellularLocation>
</comment>
<keyword evidence="1" id="KW-1134">Transmembrane beta strand</keyword>
<comment type="caution">
    <text evidence="2">The sequence shown here is derived from an EMBL/GenBank/DDBJ whole genome shotgun (WGS) entry which is preliminary data.</text>
</comment>
<protein>
    <recommendedName>
        <fullName evidence="4">TonB-dependent receptor plug domain-containing protein</fullName>
    </recommendedName>
</protein>
<dbReference type="Proteomes" id="UP000054172">
    <property type="component" value="Unassembled WGS sequence"/>
</dbReference>
<reference evidence="2" key="1">
    <citation type="submission" date="2015-08" db="EMBL/GenBank/DDBJ databases">
        <title>Candidatus Bacteriodes Periocalifornicus.</title>
        <authorList>
            <person name="McLean J.S."/>
            <person name="Kelley S."/>
        </authorList>
    </citation>
    <scope>NUCLEOTIDE SEQUENCE [LARGE SCALE GENOMIC DNA]</scope>
    <source>
        <strain evidence="2">12B</strain>
    </source>
</reference>
<evidence type="ECO:0000313" key="2">
    <source>
        <dbReference type="EMBL" id="KQM08070.1"/>
    </source>
</evidence>
<accession>A0A0Q4B6T1</accession>
<evidence type="ECO:0008006" key="4">
    <source>
        <dbReference type="Google" id="ProtNLM"/>
    </source>
</evidence>
<feature type="non-terminal residue" evidence="2">
    <location>
        <position position="1"/>
    </location>
</feature>
<dbReference type="InterPro" id="IPR039426">
    <property type="entry name" value="TonB-dep_rcpt-like"/>
</dbReference>
<dbReference type="PROSITE" id="PS52016">
    <property type="entry name" value="TONB_DEPENDENT_REC_3"/>
    <property type="match status" value="1"/>
</dbReference>